<keyword evidence="3" id="KW-1185">Reference proteome</keyword>
<comment type="caution">
    <text evidence="2">The sequence shown here is derived from an EMBL/GenBank/DDBJ whole genome shotgun (WGS) entry which is preliminary data.</text>
</comment>
<feature type="domain" description="N-acetyltransferase" evidence="1">
    <location>
        <begin position="1"/>
        <end position="127"/>
    </location>
</feature>
<dbReference type="Gene3D" id="3.40.630.30">
    <property type="match status" value="1"/>
</dbReference>
<evidence type="ECO:0000313" key="2">
    <source>
        <dbReference type="EMBL" id="MEA1605190.1"/>
    </source>
</evidence>
<dbReference type="PROSITE" id="PS51186">
    <property type="entry name" value="GNAT"/>
    <property type="match status" value="1"/>
</dbReference>
<dbReference type="InterPro" id="IPR000182">
    <property type="entry name" value="GNAT_dom"/>
</dbReference>
<reference evidence="2 3" key="1">
    <citation type="submission" date="2023-12" db="EMBL/GenBank/DDBJ databases">
        <title>Pseudomonas sp. T5W1.</title>
        <authorList>
            <person name="Maltman C."/>
        </authorList>
    </citation>
    <scope>NUCLEOTIDE SEQUENCE [LARGE SCALE GENOMIC DNA]</scope>
    <source>
        <strain evidence="2 3">T5W1</strain>
    </source>
</reference>
<proteinExistence type="predicted"/>
<evidence type="ECO:0000313" key="3">
    <source>
        <dbReference type="Proteomes" id="UP001292571"/>
    </source>
</evidence>
<dbReference type="EMBL" id="JAYEET010000013">
    <property type="protein sequence ID" value="MEA1605190.1"/>
    <property type="molecule type" value="Genomic_DNA"/>
</dbReference>
<evidence type="ECO:0000259" key="1">
    <source>
        <dbReference type="PROSITE" id="PS51186"/>
    </source>
</evidence>
<name>A0ABU5P6K5_9PSED</name>
<dbReference type="Proteomes" id="UP001292571">
    <property type="component" value="Unassembled WGS sequence"/>
</dbReference>
<dbReference type="RefSeq" id="WP_322948454.1">
    <property type="nucleotide sequence ID" value="NZ_JAYEET010000013.1"/>
</dbReference>
<organism evidence="2 3">
    <name type="scientific">Pseudomonas spirodelae</name>
    <dbReference type="NCBI Taxonomy" id="3101751"/>
    <lineage>
        <taxon>Bacteria</taxon>
        <taxon>Pseudomonadati</taxon>
        <taxon>Pseudomonadota</taxon>
        <taxon>Gammaproteobacteria</taxon>
        <taxon>Pseudomonadales</taxon>
        <taxon>Pseudomonadaceae</taxon>
        <taxon>Pseudomonas</taxon>
    </lineage>
</organism>
<dbReference type="SUPFAM" id="SSF55729">
    <property type="entry name" value="Acyl-CoA N-acyltransferases (Nat)"/>
    <property type="match status" value="1"/>
</dbReference>
<accession>A0ABU5P6K5</accession>
<sequence>MYYRQLPAPLKPLADKFYRSQRSAMRATPGAQLWVAENPDIVAALCLQSVAHGHWLTSLLVASPMREQGIARQLIEAALTHCTTPVWLFCHPQLHDFYRRQGFTPCSDLPQPLAERLSRYQRSKSLQAFSRAPGQPQLHQA</sequence>
<gene>
    <name evidence="2" type="ORF">SOP97_05070</name>
</gene>
<dbReference type="Pfam" id="PF13508">
    <property type="entry name" value="Acetyltransf_7"/>
    <property type="match status" value="1"/>
</dbReference>
<dbReference type="CDD" id="cd04301">
    <property type="entry name" value="NAT_SF"/>
    <property type="match status" value="1"/>
</dbReference>
<protein>
    <submittedName>
        <fullName evidence="2">GNAT family N-acetyltransferase</fullName>
    </submittedName>
</protein>
<dbReference type="InterPro" id="IPR016181">
    <property type="entry name" value="Acyl_CoA_acyltransferase"/>
</dbReference>